<evidence type="ECO:0000313" key="2">
    <source>
        <dbReference type="EMBL" id="WIX84083.1"/>
    </source>
</evidence>
<protein>
    <submittedName>
        <fullName evidence="2">DUF2255 family protein</fullName>
    </submittedName>
</protein>
<evidence type="ECO:0000313" key="3">
    <source>
        <dbReference type="Proteomes" id="UP001236014"/>
    </source>
</evidence>
<name>A0A9Y2N0W1_9PSEU</name>
<sequence>MAALSASESLELSAGPGDAWVEVGFVLVDGMLFVRAFRGRRSQWFQAAADHRRGRIRGGTLSRAVAFAADGGHSAEIDEAYQVKYGAAALIVNAEARAATLRISPAEEPAGHSTVEGRGRHLST</sequence>
<organism evidence="2 3">
    <name type="scientific">Amycolatopsis carbonis</name>
    <dbReference type="NCBI Taxonomy" id="715471"/>
    <lineage>
        <taxon>Bacteria</taxon>
        <taxon>Bacillati</taxon>
        <taxon>Actinomycetota</taxon>
        <taxon>Actinomycetes</taxon>
        <taxon>Pseudonocardiales</taxon>
        <taxon>Pseudonocardiaceae</taxon>
        <taxon>Amycolatopsis</taxon>
    </lineage>
</organism>
<dbReference type="RefSeq" id="WP_285974617.1">
    <property type="nucleotide sequence ID" value="NZ_CP127294.1"/>
</dbReference>
<feature type="region of interest" description="Disordered" evidence="1">
    <location>
        <begin position="105"/>
        <end position="124"/>
    </location>
</feature>
<keyword evidence="3" id="KW-1185">Reference proteome</keyword>
<dbReference type="AlphaFoldDB" id="A0A9Y2N0W1"/>
<dbReference type="EMBL" id="CP127294">
    <property type="protein sequence ID" value="WIX84083.1"/>
    <property type="molecule type" value="Genomic_DNA"/>
</dbReference>
<reference evidence="2 3" key="1">
    <citation type="submission" date="2023-06" db="EMBL/GenBank/DDBJ databases">
        <authorList>
            <person name="Oyuntsetseg B."/>
            <person name="Kim S.B."/>
        </authorList>
    </citation>
    <scope>NUCLEOTIDE SEQUENCE [LARGE SCALE GENOMIC DNA]</scope>
    <source>
        <strain evidence="2 3">2-15</strain>
    </source>
</reference>
<gene>
    <name evidence="2" type="ORF">QRX50_31300</name>
</gene>
<dbReference type="Proteomes" id="UP001236014">
    <property type="component" value="Chromosome"/>
</dbReference>
<evidence type="ECO:0000256" key="1">
    <source>
        <dbReference type="SAM" id="MobiDB-lite"/>
    </source>
</evidence>
<dbReference type="InterPro" id="IPR016888">
    <property type="entry name" value="UCP028498"/>
</dbReference>
<dbReference type="Pfam" id="PF10012">
    <property type="entry name" value="DUF2255"/>
    <property type="match status" value="1"/>
</dbReference>
<accession>A0A9Y2N0W1</accession>
<proteinExistence type="predicted"/>
<dbReference type="KEGG" id="acab:QRX50_31300"/>
<feature type="compositionally biased region" description="Basic and acidic residues" evidence="1">
    <location>
        <begin position="115"/>
        <end position="124"/>
    </location>
</feature>